<dbReference type="PANTHER" id="PTHR33643:SF1">
    <property type="entry name" value="UREASE ACCESSORY PROTEIN D"/>
    <property type="match status" value="1"/>
</dbReference>
<keyword evidence="5" id="KW-1185">Reference proteome</keyword>
<proteinExistence type="inferred from homology"/>
<gene>
    <name evidence="3" type="primary">ureD</name>
    <name evidence="4" type="ORF">GXW76_07400</name>
</gene>
<dbReference type="EMBL" id="JAAEDM010000013">
    <property type="protein sequence ID" value="MBR0670994.1"/>
    <property type="molecule type" value="Genomic_DNA"/>
</dbReference>
<dbReference type="RefSeq" id="WP_211861368.1">
    <property type="nucleotide sequence ID" value="NZ_JAAEDM010000013.1"/>
</dbReference>
<dbReference type="GO" id="GO:0005737">
    <property type="term" value="C:cytoplasm"/>
    <property type="evidence" value="ECO:0007669"/>
    <property type="project" value="UniProtKB-SubCell"/>
</dbReference>
<dbReference type="HAMAP" id="MF_01384">
    <property type="entry name" value="UreD"/>
    <property type="match status" value="1"/>
</dbReference>
<evidence type="ECO:0000313" key="4">
    <source>
        <dbReference type="EMBL" id="MBR0670994.1"/>
    </source>
</evidence>
<dbReference type="GO" id="GO:0016151">
    <property type="term" value="F:nickel cation binding"/>
    <property type="evidence" value="ECO:0007669"/>
    <property type="project" value="UniProtKB-UniRule"/>
</dbReference>
<comment type="caution">
    <text evidence="4">The sequence shown here is derived from an EMBL/GenBank/DDBJ whole genome shotgun (WGS) entry which is preliminary data.</text>
</comment>
<organism evidence="4 5">
    <name type="scientific">Neoroseomonas soli</name>
    <dbReference type="NCBI Taxonomy" id="1081025"/>
    <lineage>
        <taxon>Bacteria</taxon>
        <taxon>Pseudomonadati</taxon>
        <taxon>Pseudomonadota</taxon>
        <taxon>Alphaproteobacteria</taxon>
        <taxon>Acetobacterales</taxon>
        <taxon>Acetobacteraceae</taxon>
        <taxon>Neoroseomonas</taxon>
    </lineage>
</organism>
<comment type="subcellular location">
    <subcellularLocation>
        <location evidence="3">Cytoplasm</location>
    </subcellularLocation>
</comment>
<evidence type="ECO:0000256" key="1">
    <source>
        <dbReference type="ARBA" id="ARBA00007177"/>
    </source>
</evidence>
<comment type="subunit">
    <text evidence="3">UreD, UreF and UreG form a complex that acts as a GTP-hydrolysis-dependent molecular chaperone, activating the urease apoprotein by helping to assemble the nickel containing metallocenter of UreC. The UreE protein probably delivers the nickel.</text>
</comment>
<comment type="similarity">
    <text evidence="1 3">Belongs to the UreD family.</text>
</comment>
<evidence type="ECO:0000313" key="5">
    <source>
        <dbReference type="Proteomes" id="UP001138751"/>
    </source>
</evidence>
<dbReference type="Pfam" id="PF01774">
    <property type="entry name" value="UreD"/>
    <property type="match status" value="1"/>
</dbReference>
<protein>
    <recommendedName>
        <fullName evidence="3">Urease accessory protein UreD</fullName>
    </recommendedName>
</protein>
<keyword evidence="2 3" id="KW-0143">Chaperone</keyword>
<evidence type="ECO:0000256" key="3">
    <source>
        <dbReference type="HAMAP-Rule" id="MF_01384"/>
    </source>
</evidence>
<reference evidence="4" key="1">
    <citation type="submission" date="2020-01" db="EMBL/GenBank/DDBJ databases">
        <authorList>
            <person name="Rat A."/>
        </authorList>
    </citation>
    <scope>NUCLEOTIDE SEQUENCE</scope>
    <source>
        <strain evidence="4">LMG 31231</strain>
    </source>
</reference>
<evidence type="ECO:0000256" key="2">
    <source>
        <dbReference type="ARBA" id="ARBA00023186"/>
    </source>
</evidence>
<reference evidence="4" key="2">
    <citation type="journal article" date="2021" name="Syst. Appl. Microbiol.">
        <title>Roseomonas hellenica sp. nov., isolated from roots of wild-growing Alkanna tinctoria.</title>
        <authorList>
            <person name="Rat A."/>
            <person name="Naranjo H.D."/>
            <person name="Lebbe L."/>
            <person name="Cnockaert M."/>
            <person name="Krigas N."/>
            <person name="Grigoriadou K."/>
            <person name="Maloupa E."/>
            <person name="Willems A."/>
        </authorList>
    </citation>
    <scope>NUCLEOTIDE SEQUENCE</scope>
    <source>
        <strain evidence="4">LMG 31231</strain>
    </source>
</reference>
<keyword evidence="3" id="KW-0963">Cytoplasm</keyword>
<keyword evidence="3" id="KW-0996">Nickel insertion</keyword>
<dbReference type="PANTHER" id="PTHR33643">
    <property type="entry name" value="UREASE ACCESSORY PROTEIN D"/>
    <property type="match status" value="1"/>
</dbReference>
<sequence>MPRRADAPPTHQRSRGGAALRFALARGETRLADLHQASPMRILFPTPEPGEPPLAALVNTAGGLAGGDEVAVSIEAGPGTHAVISTPAAEKVYRSLGAETRIEARLQVGAGAMLEWLPQETILFDGARLARRLEVDLAPGATLLLAEMLVFGRHARGEVLREGSLLDTWRVRRGGALLWADGLALGEGMRERLDDPFGFAGAEACATLLAASETPLQAARDAARGAGAAATLPRPGLLLLRWLGAAAAVREGLGATIRLLRGQVLGSAPVLPRLWTC</sequence>
<accession>A0A9X9WV15</accession>
<dbReference type="InterPro" id="IPR002669">
    <property type="entry name" value="UreD"/>
</dbReference>
<dbReference type="Proteomes" id="UP001138751">
    <property type="component" value="Unassembled WGS sequence"/>
</dbReference>
<comment type="function">
    <text evidence="3">Required for maturation of urease via the functional incorporation of the urease nickel metallocenter.</text>
</comment>
<name>A0A9X9WV15_9PROT</name>
<dbReference type="AlphaFoldDB" id="A0A9X9WV15"/>